<evidence type="ECO:0000256" key="2">
    <source>
        <dbReference type="ARBA" id="ARBA00022485"/>
    </source>
</evidence>
<gene>
    <name evidence="9" type="ORF">H8E23_15150</name>
</gene>
<dbReference type="PROSITE" id="PS51379">
    <property type="entry name" value="4FE4S_FER_2"/>
    <property type="match status" value="3"/>
</dbReference>
<sequence>MSSYYLYQDKKRCIGCNACEVHCKTKNDLPVGPAFCMIIPVGPKLIGGIPRINFVFMPCFHCETPWCVSACPTGAMQKRVKDGIVFVDSTLCVGCKSCITACPWGAPQWNPETGKVFKCDYCKDRIDEGLEPACVTGCTTAALKWVSPAESTRIRREFFAKALTEAKSFP</sequence>
<feature type="domain" description="4Fe-4S ferredoxin-type" evidence="8">
    <location>
        <begin position="4"/>
        <end position="34"/>
    </location>
</feature>
<protein>
    <submittedName>
        <fullName evidence="9">4Fe-4S dicluster domain-containing protein</fullName>
    </submittedName>
</protein>
<evidence type="ECO:0000256" key="7">
    <source>
        <dbReference type="ARBA" id="ARBA00023014"/>
    </source>
</evidence>
<keyword evidence="2" id="KW-0004">4Fe-4S</keyword>
<feature type="domain" description="4Fe-4S ferredoxin-type" evidence="8">
    <location>
        <begin position="48"/>
        <end position="81"/>
    </location>
</feature>
<keyword evidence="3" id="KW-0479">Metal-binding</keyword>
<dbReference type="InterPro" id="IPR017896">
    <property type="entry name" value="4Fe4S_Fe-S-bd"/>
</dbReference>
<dbReference type="Pfam" id="PF13247">
    <property type="entry name" value="Fer4_11"/>
    <property type="match status" value="1"/>
</dbReference>
<evidence type="ECO:0000256" key="3">
    <source>
        <dbReference type="ARBA" id="ARBA00022723"/>
    </source>
</evidence>
<evidence type="ECO:0000256" key="5">
    <source>
        <dbReference type="ARBA" id="ARBA00022982"/>
    </source>
</evidence>
<evidence type="ECO:0000313" key="9">
    <source>
        <dbReference type="EMBL" id="MBC8362720.1"/>
    </source>
</evidence>
<dbReference type="PANTHER" id="PTHR43177:SF5">
    <property type="entry name" value="ANAEROBIC DIMETHYL SULFOXIDE REDUCTASE CHAIN B-RELATED"/>
    <property type="match status" value="1"/>
</dbReference>
<dbReference type="InterPro" id="IPR017900">
    <property type="entry name" value="4Fe4S_Fe_S_CS"/>
</dbReference>
<proteinExistence type="predicted"/>
<dbReference type="CDD" id="cd10553">
    <property type="entry name" value="PhsB_like"/>
    <property type="match status" value="1"/>
</dbReference>
<keyword evidence="4" id="KW-0677">Repeat</keyword>
<evidence type="ECO:0000256" key="1">
    <source>
        <dbReference type="ARBA" id="ARBA00022448"/>
    </source>
</evidence>
<dbReference type="PROSITE" id="PS00198">
    <property type="entry name" value="4FE4S_FER_1"/>
    <property type="match status" value="1"/>
</dbReference>
<accession>A0A8J6TI46</accession>
<dbReference type="Proteomes" id="UP000603434">
    <property type="component" value="Unassembled WGS sequence"/>
</dbReference>
<evidence type="ECO:0000256" key="4">
    <source>
        <dbReference type="ARBA" id="ARBA00022737"/>
    </source>
</evidence>
<dbReference type="AlphaFoldDB" id="A0A8J6TI46"/>
<comment type="caution">
    <text evidence="9">The sequence shown here is derived from an EMBL/GenBank/DDBJ whole genome shotgun (WGS) entry which is preliminary data.</text>
</comment>
<reference evidence="9 10" key="1">
    <citation type="submission" date="2020-08" db="EMBL/GenBank/DDBJ databases">
        <title>Bridging the membrane lipid divide: bacteria of the FCB group superphylum have the potential to synthesize archaeal ether lipids.</title>
        <authorList>
            <person name="Villanueva L."/>
            <person name="Von Meijenfeldt F.A.B."/>
            <person name="Westbye A.B."/>
            <person name="Yadav S."/>
            <person name="Hopmans E.C."/>
            <person name="Dutilh B.E."/>
            <person name="Sinninghe Damste J.S."/>
        </authorList>
    </citation>
    <scope>NUCLEOTIDE SEQUENCE [LARGE SCALE GENOMIC DNA]</scope>
    <source>
        <strain evidence="9">NIOZ-UU30</strain>
    </source>
</reference>
<keyword evidence="6" id="KW-0408">Iron</keyword>
<evidence type="ECO:0000256" key="6">
    <source>
        <dbReference type="ARBA" id="ARBA00023004"/>
    </source>
</evidence>
<dbReference type="InterPro" id="IPR050954">
    <property type="entry name" value="ET_IronSulfur_Cluster-Binding"/>
</dbReference>
<keyword evidence="1" id="KW-0813">Transport</keyword>
<evidence type="ECO:0000313" key="10">
    <source>
        <dbReference type="Proteomes" id="UP000603434"/>
    </source>
</evidence>
<keyword evidence="7" id="KW-0411">Iron-sulfur</keyword>
<dbReference type="Gene3D" id="3.30.70.20">
    <property type="match status" value="2"/>
</dbReference>
<dbReference type="EMBL" id="JACNJH010000213">
    <property type="protein sequence ID" value="MBC8362720.1"/>
    <property type="molecule type" value="Genomic_DNA"/>
</dbReference>
<name>A0A8J6TI46_9BACT</name>
<evidence type="ECO:0000259" key="8">
    <source>
        <dbReference type="PROSITE" id="PS51379"/>
    </source>
</evidence>
<feature type="domain" description="4Fe-4S ferredoxin-type" evidence="8">
    <location>
        <begin position="83"/>
        <end position="112"/>
    </location>
</feature>
<keyword evidence="5" id="KW-0249">Electron transport</keyword>
<organism evidence="9 10">
    <name type="scientific">Candidatus Desulfatibia profunda</name>
    <dbReference type="NCBI Taxonomy" id="2841695"/>
    <lineage>
        <taxon>Bacteria</taxon>
        <taxon>Pseudomonadati</taxon>
        <taxon>Thermodesulfobacteriota</taxon>
        <taxon>Desulfobacteria</taxon>
        <taxon>Desulfobacterales</taxon>
        <taxon>Desulfobacterales incertae sedis</taxon>
        <taxon>Candidatus Desulfatibia</taxon>
    </lineage>
</organism>
<dbReference type="GO" id="GO:0046872">
    <property type="term" value="F:metal ion binding"/>
    <property type="evidence" value="ECO:0007669"/>
    <property type="project" value="UniProtKB-KW"/>
</dbReference>
<dbReference type="SUPFAM" id="SSF54862">
    <property type="entry name" value="4Fe-4S ferredoxins"/>
    <property type="match status" value="1"/>
</dbReference>
<dbReference type="GO" id="GO:0051539">
    <property type="term" value="F:4 iron, 4 sulfur cluster binding"/>
    <property type="evidence" value="ECO:0007669"/>
    <property type="project" value="UniProtKB-KW"/>
</dbReference>
<dbReference type="PANTHER" id="PTHR43177">
    <property type="entry name" value="PROTEIN NRFC"/>
    <property type="match status" value="1"/>
</dbReference>